<sequence length="106" mass="11959">KACIASKDLIETGPERVQLSTYTRLLEPPDSFVAFLTCSTQSRHNDASTILTINEATDSEYVSQSYCRIYIMCTWCKSWAEDCGEPFGQHKIWPFVPKWGGQCGGR</sequence>
<evidence type="ECO:0000313" key="2">
    <source>
        <dbReference type="Proteomes" id="UP001159427"/>
    </source>
</evidence>
<accession>A0ABN8SKH4</accession>
<reference evidence="1 2" key="1">
    <citation type="submission" date="2022-05" db="EMBL/GenBank/DDBJ databases">
        <authorList>
            <consortium name="Genoscope - CEA"/>
            <person name="William W."/>
        </authorList>
    </citation>
    <scope>NUCLEOTIDE SEQUENCE [LARGE SCALE GENOMIC DNA]</scope>
</reference>
<keyword evidence="2" id="KW-1185">Reference proteome</keyword>
<evidence type="ECO:0000313" key="1">
    <source>
        <dbReference type="EMBL" id="CAH3192064.1"/>
    </source>
</evidence>
<gene>
    <name evidence="1" type="ORF">PEVE_00023174</name>
</gene>
<dbReference type="Proteomes" id="UP001159427">
    <property type="component" value="Unassembled WGS sequence"/>
</dbReference>
<protein>
    <submittedName>
        <fullName evidence="1">Uncharacterized protein</fullName>
    </submittedName>
</protein>
<feature type="non-terminal residue" evidence="1">
    <location>
        <position position="1"/>
    </location>
</feature>
<comment type="caution">
    <text evidence="1">The sequence shown here is derived from an EMBL/GenBank/DDBJ whole genome shotgun (WGS) entry which is preliminary data.</text>
</comment>
<organism evidence="1 2">
    <name type="scientific">Porites evermanni</name>
    <dbReference type="NCBI Taxonomy" id="104178"/>
    <lineage>
        <taxon>Eukaryota</taxon>
        <taxon>Metazoa</taxon>
        <taxon>Cnidaria</taxon>
        <taxon>Anthozoa</taxon>
        <taxon>Hexacorallia</taxon>
        <taxon>Scleractinia</taxon>
        <taxon>Fungiina</taxon>
        <taxon>Poritidae</taxon>
        <taxon>Porites</taxon>
    </lineage>
</organism>
<dbReference type="EMBL" id="CALNXI010003075">
    <property type="protein sequence ID" value="CAH3192064.1"/>
    <property type="molecule type" value="Genomic_DNA"/>
</dbReference>
<name>A0ABN8SKH4_9CNID</name>
<proteinExistence type="predicted"/>